<dbReference type="GO" id="GO:0016052">
    <property type="term" value="P:carbohydrate catabolic process"/>
    <property type="evidence" value="ECO:0007669"/>
    <property type="project" value="InterPro"/>
</dbReference>
<gene>
    <name evidence="10" type="ORF">BBN63_02065</name>
</gene>
<dbReference type="InterPro" id="IPR017853">
    <property type="entry name" value="GH"/>
</dbReference>
<dbReference type="EMBL" id="CP018047">
    <property type="protein sequence ID" value="AQU65221.1"/>
    <property type="molecule type" value="Genomic_DNA"/>
</dbReference>
<dbReference type="InterPro" id="IPR031704">
    <property type="entry name" value="Glyco_hydro_36_N"/>
</dbReference>
<dbReference type="Pfam" id="PF02065">
    <property type="entry name" value="Melibiase"/>
    <property type="match status" value="1"/>
</dbReference>
<feature type="domain" description="Glycosyl hydrolase family 36 N-terminal" evidence="9">
    <location>
        <begin position="28"/>
        <end position="270"/>
    </location>
</feature>
<dbReference type="Gene3D" id="2.60.40.1180">
    <property type="entry name" value="Golgi alpha-mannosidase II"/>
    <property type="match status" value="1"/>
</dbReference>
<dbReference type="InterPro" id="IPR050985">
    <property type="entry name" value="Alpha-glycosidase_related"/>
</dbReference>
<evidence type="ECO:0000256" key="3">
    <source>
        <dbReference type="ARBA" id="ARBA00022801"/>
    </source>
</evidence>
<dbReference type="InterPro" id="IPR031705">
    <property type="entry name" value="Glyco_hydro_36_C"/>
</dbReference>
<dbReference type="PANTHER" id="PTHR43053">
    <property type="entry name" value="GLYCOSIDASE FAMILY 31"/>
    <property type="match status" value="1"/>
</dbReference>
<feature type="domain" description="Glycosyl hydrolase family 36 C-terminal" evidence="8">
    <location>
        <begin position="629"/>
        <end position="710"/>
    </location>
</feature>
<evidence type="ECO:0000256" key="4">
    <source>
        <dbReference type="ARBA" id="ARBA00023295"/>
    </source>
</evidence>
<dbReference type="Gene3D" id="2.70.98.60">
    <property type="entry name" value="alpha-galactosidase from lactobacil brevis"/>
    <property type="match status" value="1"/>
</dbReference>
<evidence type="ECO:0000256" key="6">
    <source>
        <dbReference type="PIRSR" id="PIRSR005536-1"/>
    </source>
</evidence>
<dbReference type="FunFam" id="3.20.20.70:FF:000118">
    <property type="entry name" value="Alpha-galactosidase"/>
    <property type="match status" value="1"/>
</dbReference>
<evidence type="ECO:0000256" key="5">
    <source>
        <dbReference type="PIRNR" id="PIRNR005536"/>
    </source>
</evidence>
<dbReference type="InterPro" id="IPR038417">
    <property type="entry name" value="Alpga-gal_N_sf"/>
</dbReference>
<dbReference type="PANTHER" id="PTHR43053:SF3">
    <property type="entry name" value="ALPHA-GALACTOSIDASE C-RELATED"/>
    <property type="match status" value="1"/>
</dbReference>
<feature type="active site" description="Proton donor" evidence="6">
    <location>
        <position position="526"/>
    </location>
</feature>
<sequence>MPTGHSRDYLHLRAAGTSLVLDCAGDRLPRVVHWGADLGDQDGTGLAGLADLATASAARQMTNTLDLPVPLSLLPEQSAGWLGTPGLTGHRDGADFSAAFAVRSIRALRTPDLPQAHQLTVDAVDEHARLGLVLEIELTASGLVRQRATLTNRATGERPYTLDGLLLALPVPAHATELLDLTGRHLRERSPQRHEFTLGTHLRENRRGRTGTDATLLDLAGERGFGFRTGEVWGVHVAWSGNHRTLAERTPAGVSLLGGGETLLPGEVLLAEGESYTSPWLVGSYGRGLDELAGRFHQHLRARTHHPRRPRPVTLNTWEAVYFQQDIDTLKSLADAAAEVGAERFVLDDGWFRGRRHDRAGLGDWYVDETVWPGGLGPLVDHVRSLELEFGLWVEPEMVNPDSDLARAHPEWILATGGRLPPESRQQQVLDLGHAGAYEYLLERLDALVGEYDIDYLKWDHNRDLVEAGHSPTGAPGVHTQTAAAYRLLDELRARHPGLEIESCSSGGGRVDLGILERTDRVWTSDCIDALERQRIQCWTGLLLPPELLGAHVGSPVSHTTGRAHTLDFRAGTALFGHFGIEWDLTAAGPGERARLAEWVAAYKELRPLLHTGTVVHGDHPDPALRVHGVVAADRSHALYALVQTATSVMSPAGIVRLPGLDPDARYQVRPRRPGDLPEGPRRSDPLWWERPEGVTLTGRMLEVSGVRAPTLFPERLVLVEARRL</sequence>
<dbReference type="PIRSF" id="PIRSF005536">
    <property type="entry name" value="Agal"/>
    <property type="match status" value="1"/>
</dbReference>
<dbReference type="Pfam" id="PF16874">
    <property type="entry name" value="Glyco_hydro_36C"/>
    <property type="match status" value="1"/>
</dbReference>
<evidence type="ECO:0000259" key="8">
    <source>
        <dbReference type="Pfam" id="PF16874"/>
    </source>
</evidence>
<protein>
    <recommendedName>
        <fullName evidence="2 5">Alpha-galactosidase</fullName>
        <ecNumber evidence="2 5">3.2.1.22</ecNumber>
    </recommendedName>
</protein>
<evidence type="ECO:0000313" key="11">
    <source>
        <dbReference type="Proteomes" id="UP000189677"/>
    </source>
</evidence>
<dbReference type="Gene3D" id="3.20.20.70">
    <property type="entry name" value="Aldolase class I"/>
    <property type="match status" value="1"/>
</dbReference>
<feature type="active site" description="Nucleophile" evidence="6">
    <location>
        <position position="460"/>
    </location>
</feature>
<comment type="catalytic activity">
    <reaction evidence="1 5">
        <text>Hydrolysis of terminal, non-reducing alpha-D-galactose residues in alpha-D-galactosides, including galactose oligosaccharides, galactomannans and galactolipids.</text>
        <dbReference type="EC" id="3.2.1.22"/>
    </reaction>
</comment>
<dbReference type="AlphaFoldDB" id="A0A1U9QN78"/>
<reference evidence="10 11" key="1">
    <citation type="submission" date="2016-11" db="EMBL/GenBank/DDBJ databases">
        <title>Complete genome sequence of Streptomyces niveus SCSIO 3406.</title>
        <authorList>
            <person name="Zhu Q."/>
            <person name="Cheng W."/>
            <person name="Song Y."/>
            <person name="Li Q."/>
            <person name="Ju J."/>
        </authorList>
    </citation>
    <scope>NUCLEOTIDE SEQUENCE [LARGE SCALE GENOMIC DNA]</scope>
    <source>
        <strain evidence="10 11">SCSIO 3406</strain>
    </source>
</reference>
<evidence type="ECO:0000256" key="7">
    <source>
        <dbReference type="SAM" id="MobiDB-lite"/>
    </source>
</evidence>
<dbReference type="KEGG" id="snw:BBN63_02065"/>
<evidence type="ECO:0000256" key="2">
    <source>
        <dbReference type="ARBA" id="ARBA00012755"/>
    </source>
</evidence>
<evidence type="ECO:0000313" key="10">
    <source>
        <dbReference type="EMBL" id="AQU65221.1"/>
    </source>
</evidence>
<dbReference type="InterPro" id="IPR013785">
    <property type="entry name" value="Aldolase_TIM"/>
</dbReference>
<dbReference type="EC" id="3.2.1.22" evidence="2 5"/>
<dbReference type="RefSeq" id="WP_078073716.1">
    <property type="nucleotide sequence ID" value="NZ_CP018047.1"/>
</dbReference>
<dbReference type="InterPro" id="IPR013780">
    <property type="entry name" value="Glyco_hydro_b"/>
</dbReference>
<dbReference type="SUPFAM" id="SSF51445">
    <property type="entry name" value="(Trans)glycosidases"/>
    <property type="match status" value="1"/>
</dbReference>
<dbReference type="Pfam" id="PF16875">
    <property type="entry name" value="Glyco_hydro_36N"/>
    <property type="match status" value="1"/>
</dbReference>
<evidence type="ECO:0000256" key="1">
    <source>
        <dbReference type="ARBA" id="ARBA00001255"/>
    </source>
</evidence>
<dbReference type="Proteomes" id="UP000189677">
    <property type="component" value="Chromosome"/>
</dbReference>
<name>A0A1U9QN78_STRNV</name>
<keyword evidence="3 5" id="KW-0378">Hydrolase</keyword>
<dbReference type="CDD" id="cd14791">
    <property type="entry name" value="GH36"/>
    <property type="match status" value="1"/>
</dbReference>
<accession>A0A1U9QN78</accession>
<organism evidence="10 11">
    <name type="scientific">Streptomyces niveus</name>
    <name type="common">Streptomyces spheroides</name>
    <dbReference type="NCBI Taxonomy" id="193462"/>
    <lineage>
        <taxon>Bacteria</taxon>
        <taxon>Bacillati</taxon>
        <taxon>Actinomycetota</taxon>
        <taxon>Actinomycetes</taxon>
        <taxon>Kitasatosporales</taxon>
        <taxon>Streptomycetaceae</taxon>
        <taxon>Streptomyces</taxon>
    </lineage>
</organism>
<keyword evidence="11" id="KW-1185">Reference proteome</keyword>
<feature type="region of interest" description="Disordered" evidence="7">
    <location>
        <begin position="666"/>
        <end position="685"/>
    </location>
</feature>
<dbReference type="OrthoDB" id="9758822at2"/>
<evidence type="ECO:0000259" key="9">
    <source>
        <dbReference type="Pfam" id="PF16875"/>
    </source>
</evidence>
<keyword evidence="4 5" id="KW-0326">Glycosidase</keyword>
<dbReference type="PRINTS" id="PR00743">
    <property type="entry name" value="GLHYDRLASE36"/>
</dbReference>
<dbReference type="InterPro" id="IPR002252">
    <property type="entry name" value="Glyco_hydro_36"/>
</dbReference>
<comment type="similarity">
    <text evidence="5">Belongs to the glycosyl hydrolase.</text>
</comment>
<proteinExistence type="inferred from homology"/>
<dbReference type="GO" id="GO:0004557">
    <property type="term" value="F:alpha-galactosidase activity"/>
    <property type="evidence" value="ECO:0007669"/>
    <property type="project" value="UniProtKB-UniRule"/>
</dbReference>